<dbReference type="GO" id="GO:0006419">
    <property type="term" value="P:alanyl-tRNA aminoacylation"/>
    <property type="evidence" value="ECO:0007669"/>
    <property type="project" value="InterPro"/>
</dbReference>
<keyword evidence="6" id="KW-0820">tRNA-binding</keyword>
<feature type="domain" description="Alanyl-transfer RNA synthetases family profile" evidence="16">
    <location>
        <begin position="1"/>
        <end position="215"/>
    </location>
</feature>
<dbReference type="PANTHER" id="PTHR43462:SF1">
    <property type="entry name" value="ALANYL-TRNA EDITING PROTEIN AARSD1"/>
    <property type="match status" value="1"/>
</dbReference>
<dbReference type="InterPro" id="IPR012947">
    <property type="entry name" value="tRNA_SAD"/>
</dbReference>
<dbReference type="SUPFAM" id="SSF55186">
    <property type="entry name" value="ThrRS/AlaRS common domain"/>
    <property type="match status" value="1"/>
</dbReference>
<dbReference type="Gene3D" id="2.40.30.130">
    <property type="match status" value="1"/>
</dbReference>
<comment type="subcellular location">
    <subcellularLocation>
        <location evidence="2">Cytoplasm</location>
    </subcellularLocation>
</comment>
<keyword evidence="8" id="KW-0479">Metal-binding</keyword>
<organism evidence="17 18">
    <name type="scientific">Rossellomorea vietnamensis</name>
    <dbReference type="NCBI Taxonomy" id="218284"/>
    <lineage>
        <taxon>Bacteria</taxon>
        <taxon>Bacillati</taxon>
        <taxon>Bacillota</taxon>
        <taxon>Bacilli</taxon>
        <taxon>Bacillales</taxon>
        <taxon>Bacillaceae</taxon>
        <taxon>Rossellomorea</taxon>
    </lineage>
</organism>
<evidence type="ECO:0000259" key="16">
    <source>
        <dbReference type="PROSITE" id="PS50860"/>
    </source>
</evidence>
<evidence type="ECO:0000256" key="11">
    <source>
        <dbReference type="ARBA" id="ARBA00022840"/>
    </source>
</evidence>
<dbReference type="FunFam" id="3.10.310.40:FF:000001">
    <property type="entry name" value="Alanine--tRNA ligase"/>
    <property type="match status" value="1"/>
</dbReference>
<dbReference type="InterPro" id="IPR018164">
    <property type="entry name" value="Ala-tRNA-synth_IIc_N"/>
</dbReference>
<dbReference type="Pfam" id="PF02272">
    <property type="entry name" value="DHHA1"/>
    <property type="match status" value="1"/>
</dbReference>
<keyword evidence="14" id="KW-0030">Aminoacyl-tRNA synthetase</keyword>
<dbReference type="Gene3D" id="3.30.980.10">
    <property type="entry name" value="Threonyl-trna Synthetase, Chain A, domain 2"/>
    <property type="match status" value="1"/>
</dbReference>
<proteinExistence type="inferred from homology"/>
<dbReference type="AlphaFoldDB" id="A0A5D4MH71"/>
<evidence type="ECO:0000256" key="2">
    <source>
        <dbReference type="ARBA" id="ARBA00004496"/>
    </source>
</evidence>
<dbReference type="GO" id="GO:0004813">
    <property type="term" value="F:alanine-tRNA ligase activity"/>
    <property type="evidence" value="ECO:0007669"/>
    <property type="project" value="UniProtKB-EC"/>
</dbReference>
<dbReference type="EMBL" id="VTEG01000003">
    <property type="protein sequence ID" value="TYS00361.1"/>
    <property type="molecule type" value="Genomic_DNA"/>
</dbReference>
<evidence type="ECO:0000313" key="18">
    <source>
        <dbReference type="Proteomes" id="UP000325182"/>
    </source>
</evidence>
<evidence type="ECO:0000256" key="4">
    <source>
        <dbReference type="ARBA" id="ARBA00013168"/>
    </source>
</evidence>
<dbReference type="GO" id="GO:0005737">
    <property type="term" value="C:cytoplasm"/>
    <property type="evidence" value="ECO:0007669"/>
    <property type="project" value="UniProtKB-SubCell"/>
</dbReference>
<dbReference type="InterPro" id="IPR051335">
    <property type="entry name" value="Alanyl-tRNA_Editing_Enzymes"/>
</dbReference>
<evidence type="ECO:0000256" key="1">
    <source>
        <dbReference type="ARBA" id="ARBA00001947"/>
    </source>
</evidence>
<evidence type="ECO:0000313" key="17">
    <source>
        <dbReference type="EMBL" id="TYS00361.1"/>
    </source>
</evidence>
<dbReference type="GO" id="GO:0005524">
    <property type="term" value="F:ATP binding"/>
    <property type="evidence" value="ECO:0007669"/>
    <property type="project" value="UniProtKB-KW"/>
</dbReference>
<evidence type="ECO:0000256" key="9">
    <source>
        <dbReference type="ARBA" id="ARBA00022741"/>
    </source>
</evidence>
<evidence type="ECO:0000256" key="13">
    <source>
        <dbReference type="ARBA" id="ARBA00022917"/>
    </source>
</evidence>
<dbReference type="Pfam" id="PF01411">
    <property type="entry name" value="tRNA-synt_2c"/>
    <property type="match status" value="1"/>
</dbReference>
<comment type="similarity">
    <text evidence="3">Belongs to the class-II aminoacyl-tRNA synthetase family.</text>
</comment>
<keyword evidence="12" id="KW-0694">RNA-binding</keyword>
<dbReference type="Gene3D" id="3.10.310.40">
    <property type="match status" value="1"/>
</dbReference>
<dbReference type="PANTHER" id="PTHR43462">
    <property type="entry name" value="ALANYL-TRNA EDITING PROTEIN"/>
    <property type="match status" value="1"/>
</dbReference>
<dbReference type="Pfam" id="PF07973">
    <property type="entry name" value="tRNA_SAD"/>
    <property type="match status" value="1"/>
</dbReference>
<evidence type="ECO:0000256" key="14">
    <source>
        <dbReference type="ARBA" id="ARBA00023146"/>
    </source>
</evidence>
<evidence type="ECO:0000256" key="3">
    <source>
        <dbReference type="ARBA" id="ARBA00008226"/>
    </source>
</evidence>
<name>A0A5D4MH71_9BACI</name>
<evidence type="ECO:0000256" key="12">
    <source>
        <dbReference type="ARBA" id="ARBA00022884"/>
    </source>
</evidence>
<dbReference type="RefSeq" id="WP_148953430.1">
    <property type="nucleotide sequence ID" value="NZ_VTEG01000003.1"/>
</dbReference>
<dbReference type="GO" id="GO:0046872">
    <property type="term" value="F:metal ion binding"/>
    <property type="evidence" value="ECO:0007669"/>
    <property type="project" value="UniProtKB-KW"/>
</dbReference>
<dbReference type="Proteomes" id="UP000325182">
    <property type="component" value="Unassembled WGS sequence"/>
</dbReference>
<evidence type="ECO:0000256" key="6">
    <source>
        <dbReference type="ARBA" id="ARBA00022555"/>
    </source>
</evidence>
<keyword evidence="13" id="KW-0648">Protein biosynthesis</keyword>
<dbReference type="SUPFAM" id="SSF50447">
    <property type="entry name" value="Translation proteins"/>
    <property type="match status" value="1"/>
</dbReference>
<accession>A0A5D4MH71</accession>
<dbReference type="InterPro" id="IPR003156">
    <property type="entry name" value="DHHA1_dom"/>
</dbReference>
<evidence type="ECO:0000256" key="7">
    <source>
        <dbReference type="ARBA" id="ARBA00022598"/>
    </source>
</evidence>
<evidence type="ECO:0000256" key="5">
    <source>
        <dbReference type="ARBA" id="ARBA00017959"/>
    </source>
</evidence>
<protein>
    <recommendedName>
        <fullName evidence="5">Alanine--tRNA ligase</fullName>
        <ecNumber evidence="4">6.1.1.7</ecNumber>
    </recommendedName>
    <alternativeName>
        <fullName evidence="15">Alanyl-tRNA synthetase</fullName>
    </alternativeName>
</protein>
<dbReference type="GO" id="GO:0002161">
    <property type="term" value="F:aminoacyl-tRNA deacylase activity"/>
    <property type="evidence" value="ECO:0007669"/>
    <property type="project" value="UniProtKB-ARBA"/>
</dbReference>
<dbReference type="PROSITE" id="PS50860">
    <property type="entry name" value="AA_TRNA_LIGASE_II_ALA"/>
    <property type="match status" value="1"/>
</dbReference>
<dbReference type="InterPro" id="IPR009000">
    <property type="entry name" value="Transl_B-barrel_sf"/>
</dbReference>
<dbReference type="EC" id="6.1.1.7" evidence="4"/>
<keyword evidence="7" id="KW-0436">Ligase</keyword>
<evidence type="ECO:0000256" key="10">
    <source>
        <dbReference type="ARBA" id="ARBA00022833"/>
    </source>
</evidence>
<keyword evidence="9" id="KW-0547">Nucleotide-binding</keyword>
<sequence>MTQKLYYNDPYVREFKTKLIAQEKSENGRWFAILEETAFYPEGGGQPSDTGMLNDNFVVDVQETEGIIRHYMDRQLDSDYEINGRIDWNRRFDHMQQHCGQHILSAAFFEEAGYETVSFHLGQDICSIDLNSKELSKEECMSAEAAANQKILENVPVYTKWISKDELHKYPLRKTPSVEKDIRLVIIPEYDYNGCGGTHPESTGQVGMIKVLNLEKQREHMRVTFVCGQRVSTQLHKKNEVLKELTGVLNSPPSQMVQAVRTLIKNGNRNEKLLEEARQKNLDYEAESLILAYYDISGIKVAAHVFSKRSMADLQSLARRMLQENDVVVLLVSENEDKLQFVFGSGSACGKDMKKLIEYAVNLTGGKGGGRPSLAQGGGHAVLSGEELMELLLKKIKSGQ</sequence>
<dbReference type="GO" id="GO:0000049">
    <property type="term" value="F:tRNA binding"/>
    <property type="evidence" value="ECO:0007669"/>
    <property type="project" value="UniProtKB-KW"/>
</dbReference>
<comment type="caution">
    <text evidence="17">The sequence shown here is derived from an EMBL/GenBank/DDBJ whole genome shotgun (WGS) entry which is preliminary data.</text>
</comment>
<dbReference type="InterPro" id="IPR018165">
    <property type="entry name" value="Ala-tRNA-synth_IIc_core"/>
</dbReference>
<evidence type="ECO:0000256" key="8">
    <source>
        <dbReference type="ARBA" id="ARBA00022723"/>
    </source>
</evidence>
<dbReference type="SMART" id="SM00863">
    <property type="entry name" value="tRNA_SAD"/>
    <property type="match status" value="1"/>
</dbReference>
<keyword evidence="10" id="KW-0862">Zinc</keyword>
<comment type="cofactor">
    <cofactor evidence="1">
        <name>Zn(2+)</name>
        <dbReference type="ChEBI" id="CHEBI:29105"/>
    </cofactor>
</comment>
<reference evidence="17 18" key="1">
    <citation type="submission" date="2019-08" db="EMBL/GenBank/DDBJ databases">
        <title>Bacillus genomes from the desert of Cuatro Cienegas, Coahuila.</title>
        <authorList>
            <person name="Olmedo-Alvarez G."/>
        </authorList>
    </citation>
    <scope>NUCLEOTIDE SEQUENCE [LARGE SCALE GENOMIC DNA]</scope>
    <source>
        <strain evidence="17 18">CH128b_4D</strain>
    </source>
</reference>
<dbReference type="InterPro" id="IPR018163">
    <property type="entry name" value="Thr/Ala-tRNA-synth_IIc_edit"/>
</dbReference>
<gene>
    <name evidence="17" type="ORF">FZC84_07410</name>
</gene>
<evidence type="ECO:0000256" key="15">
    <source>
        <dbReference type="ARBA" id="ARBA00032577"/>
    </source>
</evidence>
<keyword evidence="11" id="KW-0067">ATP-binding</keyword>